<protein>
    <submittedName>
        <fullName evidence="2">Uncharacterized protein</fullName>
    </submittedName>
</protein>
<reference evidence="2" key="2">
    <citation type="submission" date="2023-08" db="EMBL/GenBank/DDBJ databases">
        <authorList>
            <person name="Luo J."/>
        </authorList>
    </citation>
    <scope>NUCLEOTIDE SEQUENCE</scope>
    <source>
        <strain evidence="2">DSM 25064</strain>
    </source>
</reference>
<evidence type="ECO:0000256" key="1">
    <source>
        <dbReference type="SAM" id="MobiDB-lite"/>
    </source>
</evidence>
<dbReference type="AlphaFoldDB" id="A0AAW8B3X4"/>
<keyword evidence="3" id="KW-1185">Reference proteome</keyword>
<proteinExistence type="predicted"/>
<comment type="caution">
    <text evidence="2">The sequence shown here is derived from an EMBL/GenBank/DDBJ whole genome shotgun (WGS) entry which is preliminary data.</text>
</comment>
<accession>A0AAW8B3X4</accession>
<dbReference type="EMBL" id="JAUUUU010000002">
    <property type="protein sequence ID" value="MDP1520449.1"/>
    <property type="molecule type" value="Genomic_DNA"/>
</dbReference>
<sequence length="151" mass="16741">MTDNTGKQGDTQKHLIEELDQLHFSLHDGEELQRDIPLLNEPLQPDENDFDLDIPILTDSCDDETPPEQSADSPLANTGAEYATAEDSLSTPAGDSSIDATDELDSLLDELIADHLPKLEEKLRGRLREMIQQGQLDLLDNPDLNNHVDEG</sequence>
<dbReference type="Proteomes" id="UP001178354">
    <property type="component" value="Unassembled WGS sequence"/>
</dbReference>
<name>A0AAW8B3X4_9GAMM</name>
<feature type="compositionally biased region" description="Polar residues" evidence="1">
    <location>
        <begin position="67"/>
        <end position="76"/>
    </location>
</feature>
<evidence type="ECO:0000313" key="2">
    <source>
        <dbReference type="EMBL" id="MDP1520449.1"/>
    </source>
</evidence>
<feature type="region of interest" description="Disordered" evidence="1">
    <location>
        <begin position="36"/>
        <end position="100"/>
    </location>
</feature>
<gene>
    <name evidence="2" type="ORF">Q8A57_05635</name>
</gene>
<reference evidence="2" key="1">
    <citation type="journal article" date="2010" name="Int. J. Syst. Evol. Microbiol.">
        <title>Porticoccus litoralis gen. nov., sp. nov., a gammaproteobacterium isolated from the Yellow Sea.</title>
        <authorList>
            <person name="Oh H.M."/>
            <person name="Kim H."/>
            <person name="Kim K.M."/>
            <person name="Min G.S."/>
            <person name="Cho J.C."/>
        </authorList>
    </citation>
    <scope>NUCLEOTIDE SEQUENCE</scope>
    <source>
        <strain evidence="2">DSM 25064</strain>
    </source>
</reference>
<evidence type="ECO:0000313" key="3">
    <source>
        <dbReference type="Proteomes" id="UP001178354"/>
    </source>
</evidence>
<dbReference type="RefSeq" id="WP_305170015.1">
    <property type="nucleotide sequence ID" value="NZ_JAUUUU010000002.1"/>
</dbReference>
<organism evidence="2 3">
    <name type="scientific">Porticoccus litoralis</name>
    <dbReference type="NCBI Taxonomy" id="434086"/>
    <lineage>
        <taxon>Bacteria</taxon>
        <taxon>Pseudomonadati</taxon>
        <taxon>Pseudomonadota</taxon>
        <taxon>Gammaproteobacteria</taxon>
        <taxon>Cellvibrionales</taxon>
        <taxon>Porticoccaceae</taxon>
        <taxon>Porticoccus</taxon>
    </lineage>
</organism>